<dbReference type="Proteomes" id="UP000653305">
    <property type="component" value="Unassembled WGS sequence"/>
</dbReference>
<feature type="compositionally biased region" description="Low complexity" evidence="3">
    <location>
        <begin position="40"/>
        <end position="51"/>
    </location>
</feature>
<keyword evidence="4" id="KW-0812">Transmembrane</keyword>
<dbReference type="PANTHER" id="PTHR31342:SF4">
    <property type="entry name" value="ACTIN BINDING PROTEIN FAMILY"/>
    <property type="match status" value="1"/>
</dbReference>
<proteinExistence type="predicted"/>
<dbReference type="GO" id="GO:0072699">
    <property type="term" value="P:protein localization to cortical microtubule cytoskeleton"/>
    <property type="evidence" value="ECO:0007669"/>
    <property type="project" value="TreeGrafter"/>
</dbReference>
<keyword evidence="1 2" id="KW-0175">Coiled coil</keyword>
<feature type="transmembrane region" description="Helical" evidence="4">
    <location>
        <begin position="14"/>
        <end position="36"/>
    </location>
</feature>
<keyword evidence="4" id="KW-0472">Membrane</keyword>
<feature type="compositionally biased region" description="Polar residues" evidence="3">
    <location>
        <begin position="455"/>
        <end position="475"/>
    </location>
</feature>
<evidence type="ECO:0000313" key="6">
    <source>
        <dbReference type="Proteomes" id="UP000653305"/>
    </source>
</evidence>
<evidence type="ECO:0000313" key="5">
    <source>
        <dbReference type="EMBL" id="GFP83894.1"/>
    </source>
</evidence>
<dbReference type="PANTHER" id="PTHR31342">
    <property type="entry name" value="PROTEIN CHUP1, CHLOROPLASTIC"/>
    <property type="match status" value="1"/>
</dbReference>
<dbReference type="InterPro" id="IPR040265">
    <property type="entry name" value="CHUP1/IPGA1-like"/>
</dbReference>
<feature type="region of interest" description="Disordered" evidence="3">
    <location>
        <begin position="449"/>
        <end position="481"/>
    </location>
</feature>
<dbReference type="AlphaFoldDB" id="A0A830BGJ8"/>
<dbReference type="GO" id="GO:0055028">
    <property type="term" value="C:cortical microtubule"/>
    <property type="evidence" value="ECO:0007669"/>
    <property type="project" value="TreeGrafter"/>
</dbReference>
<keyword evidence="6" id="KW-1185">Reference proteome</keyword>
<evidence type="ECO:0000256" key="4">
    <source>
        <dbReference type="SAM" id="Phobius"/>
    </source>
</evidence>
<name>A0A830BGJ8_9LAMI</name>
<feature type="region of interest" description="Disordered" evidence="3">
    <location>
        <begin position="40"/>
        <end position="60"/>
    </location>
</feature>
<dbReference type="OrthoDB" id="1870283at2759"/>
<protein>
    <submittedName>
        <fullName evidence="5">Protein chup1 chloroplastic</fullName>
    </submittedName>
</protein>
<sequence>MAVKEKRDGPISPVLIKFGVALAFSLGGIVCTFLRIGPSKSKPSLPSPGKSLEADSRRESSACALQNPVIGGRDDFLLAEVDHLINEHNKRAEHDECDIEIKYLRDKIKILEENERTLEIQLLEYYGLKEQETAVTELQNRLRIHNMEAKLYNLKIESLQSENKRLETQVADHAKVVDELEAAKAKIKLLRKKLRTEAEQNREQILILQEKVMKLQDEEKEKNVVEIDRDVEMEMRKMKDLESELEEMKKTNEGLKMGNYELERKLEYNEELTKEIEQLQADRCTDIEELVYLRWINACLRYEMRNYQPGPGETIARDLSKTLSPESEKKAKQLILEYANKEGSGDQAINIIDFDCDQWSTSQNSYFTGSYEPEDLPLDNSSANKTNKRKVFAKLMKLLRGKDDHEHVQTRPTTFERASSVDDIDMGGHFGSFGADGVIKTLGNSSSVGSSANSLDLQRSFSRGQKSTAGESSYGSRRASDDGSLSIFRRIDSITGYDDNLPSPHQDAQNGAKTELLKYAEALKKSHAKSSFRRRSASYSSF</sequence>
<dbReference type="EMBL" id="BMAC01000073">
    <property type="protein sequence ID" value="GFP83894.1"/>
    <property type="molecule type" value="Genomic_DNA"/>
</dbReference>
<comment type="caution">
    <text evidence="5">The sequence shown here is derived from an EMBL/GenBank/DDBJ whole genome shotgun (WGS) entry which is preliminary data.</text>
</comment>
<keyword evidence="4" id="KW-1133">Transmembrane helix</keyword>
<reference evidence="5" key="1">
    <citation type="submission" date="2020-07" db="EMBL/GenBank/DDBJ databases">
        <title>Ethylene signaling mediates host invasion by parasitic plants.</title>
        <authorList>
            <person name="Yoshida S."/>
        </authorList>
    </citation>
    <scope>NUCLEOTIDE SEQUENCE</scope>
    <source>
        <strain evidence="5">Okayama</strain>
    </source>
</reference>
<evidence type="ECO:0000256" key="1">
    <source>
        <dbReference type="ARBA" id="ARBA00023054"/>
    </source>
</evidence>
<gene>
    <name evidence="5" type="ORF">PHJA_000533000</name>
</gene>
<organism evidence="5 6">
    <name type="scientific">Phtheirospermum japonicum</name>
    <dbReference type="NCBI Taxonomy" id="374723"/>
    <lineage>
        <taxon>Eukaryota</taxon>
        <taxon>Viridiplantae</taxon>
        <taxon>Streptophyta</taxon>
        <taxon>Embryophyta</taxon>
        <taxon>Tracheophyta</taxon>
        <taxon>Spermatophyta</taxon>
        <taxon>Magnoliopsida</taxon>
        <taxon>eudicotyledons</taxon>
        <taxon>Gunneridae</taxon>
        <taxon>Pentapetalae</taxon>
        <taxon>asterids</taxon>
        <taxon>lamiids</taxon>
        <taxon>Lamiales</taxon>
        <taxon>Orobanchaceae</taxon>
        <taxon>Orobanchaceae incertae sedis</taxon>
        <taxon>Phtheirospermum</taxon>
    </lineage>
</organism>
<evidence type="ECO:0000256" key="3">
    <source>
        <dbReference type="SAM" id="MobiDB-lite"/>
    </source>
</evidence>
<evidence type="ECO:0000256" key="2">
    <source>
        <dbReference type="SAM" id="Coils"/>
    </source>
</evidence>
<feature type="coiled-coil region" evidence="2">
    <location>
        <begin position="94"/>
        <end position="282"/>
    </location>
</feature>
<accession>A0A830BGJ8</accession>